<accession>A0A5E3ZZL2</accession>
<evidence type="ECO:0000256" key="10">
    <source>
        <dbReference type="ARBA" id="ARBA00079061"/>
    </source>
</evidence>
<dbReference type="GO" id="GO:0006139">
    <property type="term" value="P:nucleobase-containing compound metabolic process"/>
    <property type="evidence" value="ECO:0007669"/>
    <property type="project" value="InterPro"/>
</dbReference>
<keyword evidence="15" id="KW-1185">Reference proteome</keyword>
<evidence type="ECO:0000256" key="11">
    <source>
        <dbReference type="SAM" id="MobiDB-lite"/>
    </source>
</evidence>
<dbReference type="InterPro" id="IPR027417">
    <property type="entry name" value="P-loop_NTPase"/>
</dbReference>
<evidence type="ECO:0000313" key="14">
    <source>
        <dbReference type="EMBL" id="VHO01441.1"/>
    </source>
</evidence>
<dbReference type="EMBL" id="LR584267">
    <property type="protein sequence ID" value="VHO01441.1"/>
    <property type="molecule type" value="Genomic_DNA"/>
</dbReference>
<evidence type="ECO:0000256" key="1">
    <source>
        <dbReference type="ARBA" id="ARBA00001966"/>
    </source>
</evidence>
<dbReference type="GO" id="GO:0003676">
    <property type="term" value="F:nucleic acid binding"/>
    <property type="evidence" value="ECO:0007669"/>
    <property type="project" value="InterPro"/>
</dbReference>
<dbReference type="GO" id="GO:0043139">
    <property type="term" value="F:5'-3' DNA helicase activity"/>
    <property type="evidence" value="ECO:0007669"/>
    <property type="project" value="UniProtKB-EC"/>
</dbReference>
<keyword evidence="3" id="KW-0378">Hydrolase</keyword>
<dbReference type="EC" id="5.6.2.3" evidence="7"/>
<keyword evidence="5" id="KW-0067">ATP-binding</keyword>
<protein>
    <recommendedName>
        <fullName evidence="9">ATP-dependent helicase DinG</fullName>
        <ecNumber evidence="7">5.6.2.3</ecNumber>
    </recommendedName>
    <alternativeName>
        <fullName evidence="10">DNA 5'-3' helicase DinG</fullName>
    </alternativeName>
</protein>
<dbReference type="InterPro" id="IPR014001">
    <property type="entry name" value="Helicase_ATP-bd"/>
</dbReference>
<evidence type="ECO:0000256" key="8">
    <source>
        <dbReference type="ARBA" id="ARBA00048954"/>
    </source>
</evidence>
<keyword evidence="2" id="KW-0547">Nucleotide-binding</keyword>
<evidence type="ECO:0000256" key="9">
    <source>
        <dbReference type="ARBA" id="ARBA00073590"/>
    </source>
</evidence>
<proteinExistence type="inferred from homology"/>
<feature type="region of interest" description="Disordered" evidence="11">
    <location>
        <begin position="434"/>
        <end position="471"/>
    </location>
</feature>
<dbReference type="Gene3D" id="3.40.50.300">
    <property type="entry name" value="P-loop containing nucleotide triphosphate hydrolases"/>
    <property type="match status" value="2"/>
</dbReference>
<evidence type="ECO:0000256" key="7">
    <source>
        <dbReference type="ARBA" id="ARBA00044969"/>
    </source>
</evidence>
<evidence type="ECO:0000256" key="6">
    <source>
        <dbReference type="ARBA" id="ARBA00038058"/>
    </source>
</evidence>
<evidence type="ECO:0000313" key="15">
    <source>
        <dbReference type="Proteomes" id="UP000324288"/>
    </source>
</evidence>
<dbReference type="InterPro" id="IPR011545">
    <property type="entry name" value="DEAD/DEAH_box_helicase_dom"/>
</dbReference>
<name>A0A5E3ZZL2_9ACTN</name>
<evidence type="ECO:0000256" key="2">
    <source>
        <dbReference type="ARBA" id="ARBA00022741"/>
    </source>
</evidence>
<sequence length="702" mass="75720">MDHPSAPTPSQPDSYQLPSVVELLRTAVTTMGGQERAGQLRMAAAIDHAMVTGQHLAVQAGTGTGKSLAYLVPALRHAVESGKTVVVSTATIALQRQLCHRDLPLLVDALAEDLGRRPTFALLKGRNNYLCWNALHSAADPDTDDGGTHTLIPSQAGQQAQRVHEWAQDTETGDRDDLKPGVSDLVWRTVSVDTQSCIGASACPFGDECFAEQARQQAYRADIIVTNHAMLAIDAASPIDLLPDHDVVIVDEAHELESRVTNVISGTLSTAGLDILGKRLIHFLSDSDVDNFLESVERFSAALDSSPIGRWDTLDDTQVSALTLLRSTATTLLTTLGPVKDADIVNDPKNATAKKQAIGGLNQIVDVCDVVLAESPTHVVWMSVPERRGREIHVAPLSVAAVLRDHLFAESTVILTSATLQAGGSFRTMARQWGLPEEERETSPLTDMATSRDPNRAAHPREEEPNSGRRCYGGAHSPVAWSSLDVGSPFSHRTAGILYIARDLPRPLQGSTQPKVLERMEELVSAAGGRTLVLCSSRRAADDVAAYLDEHVPYPVLCQGQDTMSSLIADFAEQEESVLVGTLGLWQGVDVPGPSCSLVIIDRIPFPRPDDPLMSARLDFVNQHGGNGFMSVSAAHAALLLAQGTGRLLRSTTDRGVIAVMDSRLVTARYGSFLRQSLPPYWETTNTEVVLQSLRRITTQAD</sequence>
<feature type="domain" description="Helicase ATP-binding" evidence="12">
    <location>
        <begin position="47"/>
        <end position="286"/>
    </location>
</feature>
<evidence type="ECO:0000259" key="13">
    <source>
        <dbReference type="PROSITE" id="PS51193"/>
    </source>
</evidence>
<dbReference type="InterPro" id="IPR045028">
    <property type="entry name" value="DinG/Rad3-like"/>
</dbReference>
<dbReference type="AlphaFoldDB" id="A0A5E3ZZL2"/>
<reference evidence="14 15" key="1">
    <citation type="submission" date="2019-04" db="EMBL/GenBank/DDBJ databases">
        <authorList>
            <person name="Seth-Smith MB H."/>
            <person name="Seth-Smith H."/>
        </authorList>
    </citation>
    <scope>NUCLEOTIDE SEQUENCE [LARGE SCALE GENOMIC DNA]</scope>
    <source>
        <strain evidence="14">USB-603019</strain>
    </source>
</reference>
<dbReference type="GO" id="GO:0005524">
    <property type="term" value="F:ATP binding"/>
    <property type="evidence" value="ECO:0007669"/>
    <property type="project" value="UniProtKB-KW"/>
</dbReference>
<comment type="catalytic activity">
    <reaction evidence="8">
        <text>ATP + H2O = ADP + phosphate + H(+)</text>
        <dbReference type="Rhea" id="RHEA:13065"/>
        <dbReference type="ChEBI" id="CHEBI:15377"/>
        <dbReference type="ChEBI" id="CHEBI:15378"/>
        <dbReference type="ChEBI" id="CHEBI:30616"/>
        <dbReference type="ChEBI" id="CHEBI:43474"/>
        <dbReference type="ChEBI" id="CHEBI:456216"/>
        <dbReference type="EC" id="5.6.2.3"/>
    </reaction>
</comment>
<dbReference type="PROSITE" id="PS51193">
    <property type="entry name" value="HELICASE_ATP_BIND_2"/>
    <property type="match status" value="1"/>
</dbReference>
<dbReference type="FunFam" id="3.40.50.300:FF:000437">
    <property type="entry name" value="ATP-dependent DNA helicase DinG"/>
    <property type="match status" value="1"/>
</dbReference>
<dbReference type="SMART" id="SM00487">
    <property type="entry name" value="DEXDc"/>
    <property type="match status" value="1"/>
</dbReference>
<dbReference type="PANTHER" id="PTHR11472">
    <property type="entry name" value="DNA REPAIR DEAD HELICASE RAD3/XP-D SUBFAMILY MEMBER"/>
    <property type="match status" value="1"/>
</dbReference>
<dbReference type="Proteomes" id="UP000324288">
    <property type="component" value="Chromosome"/>
</dbReference>
<evidence type="ECO:0000256" key="5">
    <source>
        <dbReference type="ARBA" id="ARBA00022840"/>
    </source>
</evidence>
<dbReference type="Pfam" id="PF13307">
    <property type="entry name" value="Helicase_C_2"/>
    <property type="match status" value="1"/>
</dbReference>
<gene>
    <name evidence="14" type="primary">dinG</name>
    <name evidence="14" type="ORF">LC603019_01367</name>
</gene>
<evidence type="ECO:0000256" key="4">
    <source>
        <dbReference type="ARBA" id="ARBA00022806"/>
    </source>
</evidence>
<evidence type="ECO:0000259" key="12">
    <source>
        <dbReference type="PROSITE" id="PS51192"/>
    </source>
</evidence>
<dbReference type="SUPFAM" id="SSF52540">
    <property type="entry name" value="P-loop containing nucleoside triphosphate hydrolases"/>
    <property type="match status" value="1"/>
</dbReference>
<comment type="similarity">
    <text evidence="6">Belongs to the helicase family. DinG subfamily.</text>
</comment>
<feature type="compositionally biased region" description="Basic and acidic residues" evidence="11">
    <location>
        <begin position="453"/>
        <end position="467"/>
    </location>
</feature>
<comment type="cofactor">
    <cofactor evidence="1">
        <name>[4Fe-4S] cluster</name>
        <dbReference type="ChEBI" id="CHEBI:49883"/>
    </cofactor>
</comment>
<feature type="domain" description="Helicase ATP-binding" evidence="13">
    <location>
        <begin position="25"/>
        <end position="303"/>
    </location>
</feature>
<dbReference type="SMART" id="SM00491">
    <property type="entry name" value="HELICc2"/>
    <property type="match status" value="1"/>
</dbReference>
<dbReference type="GO" id="GO:0016818">
    <property type="term" value="F:hydrolase activity, acting on acid anhydrides, in phosphorus-containing anhydrides"/>
    <property type="evidence" value="ECO:0007669"/>
    <property type="project" value="InterPro"/>
</dbReference>
<organism evidence="14 15">
    <name type="scientific">Lawsonella clevelandensis</name>
    <dbReference type="NCBI Taxonomy" id="1528099"/>
    <lineage>
        <taxon>Bacteria</taxon>
        <taxon>Bacillati</taxon>
        <taxon>Actinomycetota</taxon>
        <taxon>Actinomycetes</taxon>
        <taxon>Mycobacteriales</taxon>
        <taxon>Lawsonellaceae</taxon>
        <taxon>Lawsonella</taxon>
    </lineage>
</organism>
<keyword evidence="4 14" id="KW-0347">Helicase</keyword>
<dbReference type="Pfam" id="PF00270">
    <property type="entry name" value="DEAD"/>
    <property type="match status" value="1"/>
</dbReference>
<dbReference type="InterPro" id="IPR014013">
    <property type="entry name" value="Helic_SF1/SF2_ATP-bd_DinG/Rad3"/>
</dbReference>
<dbReference type="InterPro" id="IPR006555">
    <property type="entry name" value="ATP-dep_Helicase_C"/>
</dbReference>
<evidence type="ECO:0000256" key="3">
    <source>
        <dbReference type="ARBA" id="ARBA00022801"/>
    </source>
</evidence>
<dbReference type="PROSITE" id="PS51192">
    <property type="entry name" value="HELICASE_ATP_BIND_1"/>
    <property type="match status" value="1"/>
</dbReference>
<dbReference type="PANTHER" id="PTHR11472:SF34">
    <property type="entry name" value="REGULATOR OF TELOMERE ELONGATION HELICASE 1"/>
    <property type="match status" value="1"/>
</dbReference>